<comment type="caution">
    <text evidence="5">The sequence shown here is derived from an EMBL/GenBank/DDBJ whole genome shotgun (WGS) entry which is preliminary data.</text>
</comment>
<evidence type="ECO:0000313" key="5">
    <source>
        <dbReference type="EMBL" id="GAA4555491.1"/>
    </source>
</evidence>
<accession>A0ABP8RZV7</accession>
<dbReference type="CDD" id="cd05009">
    <property type="entry name" value="SIS_GlmS_GlmD_2"/>
    <property type="match status" value="1"/>
</dbReference>
<dbReference type="PANTHER" id="PTHR10937">
    <property type="entry name" value="GLUCOSAMINE--FRUCTOSE-6-PHOSPHATE AMINOTRANSFERASE, ISOMERIZING"/>
    <property type="match status" value="1"/>
</dbReference>
<protein>
    <recommendedName>
        <fullName evidence="3">Glutamine--fructose-6-phosphate aminotransferase [isomerizing]</fullName>
        <ecNumber evidence="2">2.6.1.16</ecNumber>
    </recommendedName>
</protein>
<keyword evidence="6" id="KW-1185">Reference proteome</keyword>
<name>A0ABP8RZV7_9PSEU</name>
<evidence type="ECO:0000313" key="6">
    <source>
        <dbReference type="Proteomes" id="UP001501598"/>
    </source>
</evidence>
<dbReference type="RefSeq" id="WP_345424947.1">
    <property type="nucleotide sequence ID" value="NZ_BAABGT010000093.1"/>
</dbReference>
<dbReference type="PROSITE" id="PS51464">
    <property type="entry name" value="SIS"/>
    <property type="match status" value="1"/>
</dbReference>
<dbReference type="PANTHER" id="PTHR10937:SF0">
    <property type="entry name" value="GLUTAMINE--FRUCTOSE-6-PHOSPHATE TRANSAMINASE (ISOMERIZING)"/>
    <property type="match status" value="1"/>
</dbReference>
<dbReference type="Pfam" id="PF01380">
    <property type="entry name" value="SIS"/>
    <property type="match status" value="1"/>
</dbReference>
<evidence type="ECO:0000256" key="1">
    <source>
        <dbReference type="ARBA" id="ARBA00001031"/>
    </source>
</evidence>
<reference evidence="6" key="1">
    <citation type="journal article" date="2019" name="Int. J. Syst. Evol. Microbiol.">
        <title>The Global Catalogue of Microorganisms (GCM) 10K type strain sequencing project: providing services to taxonomists for standard genome sequencing and annotation.</title>
        <authorList>
            <consortium name="The Broad Institute Genomics Platform"/>
            <consortium name="The Broad Institute Genome Sequencing Center for Infectious Disease"/>
            <person name="Wu L."/>
            <person name="Ma J."/>
        </authorList>
    </citation>
    <scope>NUCLEOTIDE SEQUENCE [LARGE SCALE GENOMIC DNA]</scope>
    <source>
        <strain evidence="6">JCM 17906</strain>
    </source>
</reference>
<evidence type="ECO:0000256" key="3">
    <source>
        <dbReference type="ARBA" id="ARBA00016090"/>
    </source>
</evidence>
<dbReference type="EMBL" id="BAABGT010000093">
    <property type="protein sequence ID" value="GAA4555491.1"/>
    <property type="molecule type" value="Genomic_DNA"/>
</dbReference>
<dbReference type="SUPFAM" id="SSF53697">
    <property type="entry name" value="SIS domain"/>
    <property type="match status" value="1"/>
</dbReference>
<dbReference type="EC" id="2.6.1.16" evidence="2"/>
<dbReference type="InterPro" id="IPR001347">
    <property type="entry name" value="SIS_dom"/>
</dbReference>
<proteinExistence type="predicted"/>
<feature type="domain" description="SIS" evidence="4">
    <location>
        <begin position="26"/>
        <end position="160"/>
    </location>
</feature>
<sequence>MTHDFNLDRQIASAPNTLQTILDAVEIPELDPARPVLFTGIGTSLHAARIAADWVSLLTGGQVRARAVDAHDIGTWAPIRSDEQVVVISHRGTKIFPTAALRRAAEAGASTVAIVGETAPEQPAEHTLRACANETAGTFTVSYLSSLTVLAALVAPLDRSPDRAFAEALGRIPQAVADTLKLGDPAKAAAQLVDSAVLLLIGFGIDLPTAQEAALKIKEGAWMWTEAMSPEFALHGTPASYRPDMAAVLLEPTFDDGGRTERLREVVSDLGLRTLDVGAETEGPLAFTAPHPLLRPITAIVPLQRLTAELARLRGTNPDTMHGGRDPWERVMTGIRL</sequence>
<gene>
    <name evidence="5" type="ORF">GCM10023175_55800</name>
</gene>
<dbReference type="Gene3D" id="3.40.50.10490">
    <property type="entry name" value="Glucose-6-phosphate isomerase like protein, domain 1"/>
    <property type="match status" value="2"/>
</dbReference>
<dbReference type="InterPro" id="IPR035490">
    <property type="entry name" value="GlmS/FrlB_SIS"/>
</dbReference>
<evidence type="ECO:0000259" key="4">
    <source>
        <dbReference type="PROSITE" id="PS51464"/>
    </source>
</evidence>
<comment type="catalytic activity">
    <reaction evidence="1">
        <text>D-fructose 6-phosphate + L-glutamine = D-glucosamine 6-phosphate + L-glutamate</text>
        <dbReference type="Rhea" id="RHEA:13237"/>
        <dbReference type="ChEBI" id="CHEBI:29985"/>
        <dbReference type="ChEBI" id="CHEBI:58359"/>
        <dbReference type="ChEBI" id="CHEBI:58725"/>
        <dbReference type="ChEBI" id="CHEBI:61527"/>
        <dbReference type="EC" id="2.6.1.16"/>
    </reaction>
</comment>
<dbReference type="Proteomes" id="UP001501598">
    <property type="component" value="Unassembled WGS sequence"/>
</dbReference>
<dbReference type="InterPro" id="IPR046348">
    <property type="entry name" value="SIS_dom_sf"/>
</dbReference>
<evidence type="ECO:0000256" key="2">
    <source>
        <dbReference type="ARBA" id="ARBA00012916"/>
    </source>
</evidence>
<organism evidence="5 6">
    <name type="scientific">Pseudonocardia xishanensis</name>
    <dbReference type="NCBI Taxonomy" id="630995"/>
    <lineage>
        <taxon>Bacteria</taxon>
        <taxon>Bacillati</taxon>
        <taxon>Actinomycetota</taxon>
        <taxon>Actinomycetes</taxon>
        <taxon>Pseudonocardiales</taxon>
        <taxon>Pseudonocardiaceae</taxon>
        <taxon>Pseudonocardia</taxon>
    </lineage>
</organism>